<name>A0AAV7S0M8_PLEWA</name>
<feature type="coiled-coil region" evidence="1">
    <location>
        <begin position="749"/>
        <end position="776"/>
    </location>
</feature>
<feature type="domain" description="Centromere protein Cenp-F leucine-rich repeat-containing" evidence="3">
    <location>
        <begin position="1538"/>
        <end position="1658"/>
    </location>
</feature>
<feature type="coiled-coil region" evidence="1">
    <location>
        <begin position="1842"/>
        <end position="1957"/>
    </location>
</feature>
<dbReference type="PANTHER" id="PTHR18874">
    <property type="entry name" value="CMF/LEK/CENP CELL DIVISION-RELATED"/>
    <property type="match status" value="1"/>
</dbReference>
<feature type="coiled-coil region" evidence="1">
    <location>
        <begin position="2014"/>
        <end position="2048"/>
    </location>
</feature>
<evidence type="ECO:0000256" key="2">
    <source>
        <dbReference type="SAM" id="MobiDB-lite"/>
    </source>
</evidence>
<feature type="coiled-coil region" evidence="1">
    <location>
        <begin position="906"/>
        <end position="979"/>
    </location>
</feature>
<dbReference type="InterPro" id="IPR019513">
    <property type="entry name" value="Centromere_CenpF_leu-rich_rpt"/>
</dbReference>
<organism evidence="6 7">
    <name type="scientific">Pleurodeles waltl</name>
    <name type="common">Iberian ribbed newt</name>
    <dbReference type="NCBI Taxonomy" id="8319"/>
    <lineage>
        <taxon>Eukaryota</taxon>
        <taxon>Metazoa</taxon>
        <taxon>Chordata</taxon>
        <taxon>Craniata</taxon>
        <taxon>Vertebrata</taxon>
        <taxon>Euteleostomi</taxon>
        <taxon>Amphibia</taxon>
        <taxon>Batrachia</taxon>
        <taxon>Caudata</taxon>
        <taxon>Salamandroidea</taxon>
        <taxon>Salamandridae</taxon>
        <taxon>Pleurodelinae</taxon>
        <taxon>Pleurodeles</taxon>
    </lineage>
</organism>
<feature type="domain" description="Centromere protein Cenp-F leucine-rich repeat-containing" evidence="3">
    <location>
        <begin position="2494"/>
        <end position="2621"/>
    </location>
</feature>
<dbReference type="GO" id="GO:0000922">
    <property type="term" value="C:spindle pole"/>
    <property type="evidence" value="ECO:0007669"/>
    <property type="project" value="TreeGrafter"/>
</dbReference>
<evidence type="ECO:0000313" key="6">
    <source>
        <dbReference type="EMBL" id="KAJ1157547.1"/>
    </source>
</evidence>
<gene>
    <name evidence="6" type="ORF">NDU88_010254</name>
</gene>
<proteinExistence type="predicted"/>
<feature type="coiled-coil region" evidence="1">
    <location>
        <begin position="2239"/>
        <end position="2329"/>
    </location>
</feature>
<feature type="coiled-coil region" evidence="1">
    <location>
        <begin position="1460"/>
        <end position="1611"/>
    </location>
</feature>
<feature type="domain" description="Centromere protein Cenp-F leucine-rich repeat-containing" evidence="3">
    <location>
        <begin position="2250"/>
        <end position="2387"/>
    </location>
</feature>
<evidence type="ECO:0000259" key="3">
    <source>
        <dbReference type="Pfam" id="PF10473"/>
    </source>
</evidence>
<feature type="domain" description="Kinetochore protein Cenp-F/LEK1 Rb protein-binding" evidence="5">
    <location>
        <begin position="3621"/>
        <end position="3662"/>
    </location>
</feature>
<dbReference type="Pfam" id="PF10490">
    <property type="entry name" value="CENP-F_C_Rb_bdg"/>
    <property type="match status" value="1"/>
</dbReference>
<feature type="coiled-coil region" evidence="1">
    <location>
        <begin position="3322"/>
        <end position="3543"/>
    </location>
</feature>
<feature type="domain" description="Centromere protein Cenp-F leucine-rich repeat-containing" evidence="3">
    <location>
        <begin position="2017"/>
        <end position="2143"/>
    </location>
</feature>
<feature type="coiled-coil region" evidence="1">
    <location>
        <begin position="2406"/>
        <end position="2440"/>
    </location>
</feature>
<feature type="coiled-coil region" evidence="1">
    <location>
        <begin position="1065"/>
        <end position="1092"/>
    </location>
</feature>
<feature type="coiled-coil region" evidence="1">
    <location>
        <begin position="2649"/>
        <end position="2834"/>
    </location>
</feature>
<dbReference type="Pfam" id="PF10473">
    <property type="entry name" value="CENP-F_leu_zip"/>
    <property type="match status" value="6"/>
</dbReference>
<feature type="coiled-coil region" evidence="1">
    <location>
        <begin position="2078"/>
        <end position="2210"/>
    </location>
</feature>
<dbReference type="EMBL" id="JANPWB010000009">
    <property type="protein sequence ID" value="KAJ1157547.1"/>
    <property type="molecule type" value="Genomic_DNA"/>
</dbReference>
<dbReference type="GO" id="GO:0000278">
    <property type="term" value="P:mitotic cell cycle"/>
    <property type="evidence" value="ECO:0007669"/>
    <property type="project" value="TreeGrafter"/>
</dbReference>
<feature type="domain" description="Centromere protein Cenp-F N-terminal" evidence="4">
    <location>
        <begin position="1"/>
        <end position="298"/>
    </location>
</feature>
<reference evidence="6" key="1">
    <citation type="journal article" date="2022" name="bioRxiv">
        <title>Sequencing and chromosome-scale assembly of the giantPleurodeles waltlgenome.</title>
        <authorList>
            <person name="Brown T."/>
            <person name="Elewa A."/>
            <person name="Iarovenko S."/>
            <person name="Subramanian E."/>
            <person name="Araus A.J."/>
            <person name="Petzold A."/>
            <person name="Susuki M."/>
            <person name="Suzuki K.-i.T."/>
            <person name="Hayashi T."/>
            <person name="Toyoda A."/>
            <person name="Oliveira C."/>
            <person name="Osipova E."/>
            <person name="Leigh N.D."/>
            <person name="Simon A."/>
            <person name="Yun M.H."/>
        </authorList>
    </citation>
    <scope>NUCLEOTIDE SEQUENCE</scope>
    <source>
        <strain evidence="6">20211129_DDA</strain>
        <tissue evidence="6">Liver</tissue>
    </source>
</reference>
<dbReference type="GO" id="GO:0042803">
    <property type="term" value="F:protein homodimerization activity"/>
    <property type="evidence" value="ECO:0007669"/>
    <property type="project" value="InterPro"/>
</dbReference>
<feature type="domain" description="Centromere protein Cenp-F leucine-rich repeat-containing" evidence="3">
    <location>
        <begin position="1779"/>
        <end position="1914"/>
    </location>
</feature>
<feature type="compositionally biased region" description="Basic and acidic residues" evidence="2">
    <location>
        <begin position="3560"/>
        <end position="3572"/>
    </location>
</feature>
<feature type="domain" description="Centromere protein Cenp-F leucine-rich repeat-containing" evidence="3">
    <location>
        <begin position="2968"/>
        <end position="3096"/>
    </location>
</feature>
<feature type="region of interest" description="Disordered" evidence="2">
    <location>
        <begin position="3660"/>
        <end position="3760"/>
    </location>
</feature>
<dbReference type="GO" id="GO:0008017">
    <property type="term" value="F:microtubule binding"/>
    <property type="evidence" value="ECO:0007669"/>
    <property type="project" value="InterPro"/>
</dbReference>
<dbReference type="GO" id="GO:0000775">
    <property type="term" value="C:chromosome, centromeric region"/>
    <property type="evidence" value="ECO:0007669"/>
    <property type="project" value="InterPro"/>
</dbReference>
<feature type="compositionally biased region" description="Basic residues" evidence="2">
    <location>
        <begin position="3736"/>
        <end position="3745"/>
    </location>
</feature>
<dbReference type="Pfam" id="PF10481">
    <property type="entry name" value="CENP-F_N"/>
    <property type="match status" value="1"/>
</dbReference>
<keyword evidence="7" id="KW-1185">Reference proteome</keyword>
<feature type="coiled-coil region" evidence="1">
    <location>
        <begin position="3121"/>
        <end position="3169"/>
    </location>
</feature>
<keyword evidence="1" id="KW-0175">Coiled coil</keyword>
<feature type="coiled-coil region" evidence="1">
    <location>
        <begin position="1695"/>
        <end position="1729"/>
    </location>
</feature>
<dbReference type="GO" id="GO:0070840">
    <property type="term" value="F:dynein complex binding"/>
    <property type="evidence" value="ECO:0007669"/>
    <property type="project" value="InterPro"/>
</dbReference>
<dbReference type="GO" id="GO:0005634">
    <property type="term" value="C:nucleus"/>
    <property type="evidence" value="ECO:0007669"/>
    <property type="project" value="TreeGrafter"/>
</dbReference>
<accession>A0AAV7S0M8</accession>
<evidence type="ECO:0000313" key="7">
    <source>
        <dbReference type="Proteomes" id="UP001066276"/>
    </source>
</evidence>
<feature type="compositionally biased region" description="Basic and acidic residues" evidence="2">
    <location>
        <begin position="3585"/>
        <end position="3596"/>
    </location>
</feature>
<comment type="caution">
    <text evidence="6">The sequence shown here is derived from an EMBL/GenBank/DDBJ whole genome shotgun (WGS) entry which is preliminary data.</text>
</comment>
<evidence type="ECO:0000259" key="5">
    <source>
        <dbReference type="Pfam" id="PF10490"/>
    </source>
</evidence>
<dbReference type="InterPro" id="IPR043513">
    <property type="entry name" value="Cenp-F"/>
</dbReference>
<feature type="coiled-coil region" evidence="1">
    <location>
        <begin position="13"/>
        <end position="131"/>
    </location>
</feature>
<sequence length="3760" mass="433492">MSWAVEEWKDGLPAKALQKIQELESQLEKLKKERQQRQFQFESLEAAFQKEKQKADKERNEASALKRENQNLIEVCANLEKVKEKIVHDYQLKESQANFLDGQVAASKKQIERMEQDIKRYQSDLEKSQQTLMAIDFPPGGTPQKSCIAPFTPTRCQNDPKFEELLQKYNREVEERKKLEAELKNLQAKKVMPPLSQNMNHREIARNQASSSVFSWQQEQTVSCLTGSSQVTPLKRGYNPSPFSWESEGTPSKQMFRTEQKDHFSENCQSNDSIKMLNQELRSKVKELEVRLEVHEKDLKNNMNRLHEAQLQLEKANAELAEKDRALNKSRDEIMRMATQFDQEAAKCTSMEQKVKKLSEELGCQRQNSESARCSMEQKMKEKDKEYQAELLRQQQTQQMLEQECNQLKSKLTQESQQAKNDYNSLQAEMDKGTTARKQLEKDVEDFKQMLCKSDQALQASLSKENDLQKKLEELKKEGNVTHIQFDQKSREAIQLEEELKTTRELLKLSQDHMEELTKKNLVQEAELKGAQEKLKKQDDPLCLENLKDNAGVLENKLNYVQDPLMKKDLDNEEIKNKLIKMIEHSENLKDIISEKEKEFEELKKENLSLLEWKSERELLNNQLTFERQQLLSKLEVLEQSLSTQKDMIESLEMEKETLSLKVQNLNTLVENKCVEVEHQKQAFVEFQQKAEYEDQKHKKEKENLSLKIIQYAKQIEDMDSSILKGQLTSLEVSLQSEKQLSSELLHQVGELLKNQAEVEKRLSEAEKTYNDLLQDTHANVNKLQEESLVHQTLAESTLEDKEKQLTAFLKKVEIQGSSMQSLQNNNKILIETMEEMNSVFASEGLEKENVSKMHSMYKEDGQQYAAECGNLEHFNFHWEKKDPVETNLYFANCVNEKVKTISELFNMYRDAKQVLLERCKKAEQEYMLLQKNCSSLEERKVCLEALLNERANNFRQSKLDLEQRNKMLNDNYEESISKCFSLENNNIELKKELEALKPLLHQNEMTHIHSTSSKEIDCLRKEINECKAEQAQLIQQNQQLADFIHIQSEQLTKNRVDFDSSSGTKELNSSLKEKDSELNKIQAQLELLQMSFDQKVSSAGSCDKQVTKAMGSLINDKIALEDSELEQTLIQEDLDMIGKELISDKYVLINVPLKKSYEDTKSKNKLFENECVSDMLEVTSNSVVNFSAGQNISPHLEADLAVKLNALDACCQIFEKSLNKIQEQCPTYQSTKTEDLHELKQAIESSRIQLVSLRKQYLCEKDKWQQTLKNLTREMETKLAAEKQQTEFLSLQLETARFELQCLDLSARSIICTDSEDTSQVNFKPEGNGFPHQHAYERNDALKAVLLSENINKEVKNISATLILQNQVKQEECSPLKENSKNSSNCSTMFMDINPKSSSPVCIEEHKVITVDNLVDKQHYSNTNLIVHEDIGESKSEVSSFLIENKDLLSRLDANQMELKAKVSTVLQMEIKIMELENEKKTLLEKTLSMSSENEQLSHSLIDLRNNLVNVTSELEMYKVQQARELLSHSEGLKGEWKEKYLQIEIELKRTKSEKANIENHALALEADFEELHVKSQKLQNENDNKHKLISSIEEKLTSVTAEKNQLNQELCNLAEEHEELGQMHQKLKEKVKELESWKVDSSEFIKILEAEIKTHKNFHAKEWGVNELSVENGTALCLSQQFEKSTEVHTVQTEDSQNQIKALMEEKEMLLKASEVLKKRITELECENIKFSTTIECILNEKIEIVSKLKFTEGEVAQIQNAMETMKICVESHGNEKKLLVEKLKESEQISSTLLDKVESLQLDLEISAENLETMKVQVKASQKEIDSLKSFNGDMTSKTQELNLECASYRTKNEELNAELRKIKRNLSELETSQLTITDILKKHEDEKEKMLQESKCVVSQLQSEVKVLQEELSEKSLLKQEFEKNTELQTLMQEELQNRVGQLMEEKEVLIKATEGLQMKLDESESEKSRLSQSLKCVLTEKREIISQLNSTQEEVAHMRCGIEKLKLHIESDEKKKHHLIEKLKQSEKKTDSLKDKIKHLERGIVIIPVESSKEEAEGGLKEDQTEKFMHLNFNTLREEKEKLNKELQRTLKQLSEFEASQLKIANIMERHEAEKAKLLEESSTSVSSLQTQLKYLQEEVSEKNKLIRLNQELERRSGMQRLQNEELQSNIEDLNEEKGRLLKDSETLKARLADSESEISRLSKAFECALCERRELEMRLTSFQEETSCMHCTIEHLKIQIESKEKDNKDMIENLKQSQRKADSLQDKIENLERNMLISEENLEDAIIQAESSKEEADNLKTLNSDLTKKLKDLEFELHTIKAKHEYLITELNQTREQVSKLEVFKSHTVKMLDQYEKEKIQMLADSTSSVSSPQTQIEELNKQLLGEDIVLLKQEFDKNAAMQIARIQELLNQNQELIEEKQLLLQTSETLRSKSAASESEVSRLSSALECIVPERSDIETKLKSSNDEVVQLKMRIEALMLQIASIEKEKQVTVERLKQSEWAADSLRDKIESLERNLVMADENLEDLIIQLESTKEEVESLKALKEDMTQKQEGLNAELEAARAKNEVLNKELKQTQKQASQACASQEDLSLIIQQHEPEKVRMKKELNTVISLGNKLKDLSKLNEQSNLVHLGEEDDKNTNIKKLQLEELQNEERQLNVEKELLLQNSETLKARLNESEAEISRLSSALETILSQKGDAELRLASSHEDVTYIKNCNESLKLQMVSIEKEKEDMIGKHILSQRKVDLLQVKVRSLEQNVEQLMIQTEASKQEAENLKALKKDLMEKQDDLVANRESDRIKSEVLIKELQQTKEKVAELKASQLNRSQILEQSEQEKGDIEYQSKSLLEDLNKQIKENDSLLHLQKEYEKNAEMHTLQIEELHNQVRGKNKDIDLLSQTSEILKSKLIESESEIAKLSKSLECALEIKVETELKLTHTQGQVTKLQCVIDNLTILQESIEKDNLQLSKTNQETEQKVNSLLAKIESIERDLHISEENEKHLYIQTEKLTAEKEDLNEKLRQVGLELVAIQEEKEDLHKELEQTQAKISQLEISQSLMSNLEKSIQEKIKGEEESKSYISSLKLQLKNVSAELDLFCNEQKTLKSKGEGLASQLASLEQDKTQLLQQLKETQSNHKHLQSSCEELTNEKITYESRIKETTQTIIMLQQQVTCAEQCKENLESALEAERGIWAEEKKRLQRYIDELEQNIEAMSAEKQTLRDTAEIQQVSLINYEKEITSAKSEKFALVDKVTALTEDCLSLKSKISTVSRDLEKMQEEFNVEKNALVDKLRLTTEKEELSKVQLDLVTSEKAVLKKNFDSSQKEYEHQIEKLEQEIKEYRIRIQKADADQEVLLEKLHKQHEVVIQAYEEKLAAAEQSLSAQKLEIHILKSSKDELNESLKLANLKLEENNQTKMEKLKTTVAQLQKENKASRGKLELFTKSYKQLEQEKESLQKHIAEQETVLEDLKAQKKQSEVMDNELKKLKAELQELKEYADEKTKEAEESIEKYCGLLVNQHKLEEANEMLQNRVDFLTAQLKPAHRQSTVTSLSPEKACDKKTPKEKRLSKGPSSLAGKRPRAQEGKEDEKGLKTNTPKNMTKRAKSKINSDALHKITNEDGEYMLEGLPSVVQKGFADIPKGKLSPYIIRRTTLRTSPRIAGQKESPLNPSSQGIYEGLPDIFKPTARVSKPQKLNDAQKVAASSSTGSEDSPLSEHNKVGKTASQDNTTTQKRRRSRSSRHLPQQPVEGENCKVQ</sequence>
<evidence type="ECO:0000259" key="4">
    <source>
        <dbReference type="Pfam" id="PF10481"/>
    </source>
</evidence>
<evidence type="ECO:0008006" key="8">
    <source>
        <dbReference type="Google" id="ProtNLM"/>
    </source>
</evidence>
<feature type="coiled-coil region" evidence="1">
    <location>
        <begin position="2873"/>
        <end position="2907"/>
    </location>
</feature>
<dbReference type="InterPro" id="IPR018463">
    <property type="entry name" value="Centromere_CenpF_N"/>
</dbReference>
<evidence type="ECO:0000256" key="1">
    <source>
        <dbReference type="SAM" id="Coils"/>
    </source>
</evidence>
<feature type="coiled-coil region" evidence="1">
    <location>
        <begin position="271"/>
        <end position="534"/>
    </location>
</feature>
<feature type="coiled-coil region" evidence="1">
    <location>
        <begin position="586"/>
        <end position="669"/>
    </location>
</feature>
<feature type="compositionally biased region" description="Polar residues" evidence="2">
    <location>
        <begin position="3706"/>
        <end position="3716"/>
    </location>
</feature>
<dbReference type="GO" id="GO:0010389">
    <property type="term" value="P:regulation of G2/M transition of mitotic cell cycle"/>
    <property type="evidence" value="ECO:0007669"/>
    <property type="project" value="TreeGrafter"/>
</dbReference>
<dbReference type="Proteomes" id="UP001066276">
    <property type="component" value="Chromosome 5"/>
</dbReference>
<feature type="region of interest" description="Disordered" evidence="2">
    <location>
        <begin position="3547"/>
        <end position="3616"/>
    </location>
</feature>
<feature type="coiled-coil region" evidence="1">
    <location>
        <begin position="2469"/>
        <end position="2594"/>
    </location>
</feature>
<protein>
    <recommendedName>
        <fullName evidence="8">Centromere protein F</fullName>
    </recommendedName>
</protein>
<feature type="coiled-coil region" evidence="1">
    <location>
        <begin position="162"/>
        <end position="189"/>
    </location>
</feature>
<dbReference type="GO" id="GO:0051310">
    <property type="term" value="P:metaphase chromosome alignment"/>
    <property type="evidence" value="ECO:0007669"/>
    <property type="project" value="TreeGrafter"/>
</dbReference>
<feature type="coiled-coil region" evidence="1">
    <location>
        <begin position="3195"/>
        <end position="3229"/>
    </location>
</feature>
<feature type="coiled-coil region" evidence="1">
    <location>
        <begin position="1237"/>
        <end position="1282"/>
    </location>
</feature>
<dbReference type="PANTHER" id="PTHR18874:SF10">
    <property type="entry name" value="CENTROMERE PROTEIN F"/>
    <property type="match status" value="1"/>
</dbReference>
<dbReference type="InterPro" id="IPR018302">
    <property type="entry name" value="CenpF/LEK1_Rb-prot-bd"/>
</dbReference>
<feature type="coiled-coil region" evidence="1">
    <location>
        <begin position="2964"/>
        <end position="3061"/>
    </location>
</feature>